<evidence type="ECO:0000259" key="6">
    <source>
        <dbReference type="Pfam" id="PF02826"/>
    </source>
</evidence>
<evidence type="ECO:0000256" key="2">
    <source>
        <dbReference type="ARBA" id="ARBA00023002"/>
    </source>
</evidence>
<evidence type="ECO:0000256" key="3">
    <source>
        <dbReference type="ARBA" id="ARBA00023027"/>
    </source>
</evidence>
<proteinExistence type="inferred from homology"/>
<dbReference type="Gene3D" id="3.40.50.720">
    <property type="entry name" value="NAD(P)-binding Rossmann-like Domain"/>
    <property type="match status" value="2"/>
</dbReference>
<dbReference type="Proteomes" id="UP000184112">
    <property type="component" value="Unassembled WGS sequence"/>
</dbReference>
<dbReference type="SUPFAM" id="SSF51735">
    <property type="entry name" value="NAD(P)-binding Rossmann-fold domains"/>
    <property type="match status" value="1"/>
</dbReference>
<organism evidence="7 8">
    <name type="scientific">Flavobacterium johnsoniae</name>
    <name type="common">Cytophaga johnsonae</name>
    <dbReference type="NCBI Taxonomy" id="986"/>
    <lineage>
        <taxon>Bacteria</taxon>
        <taxon>Pseudomonadati</taxon>
        <taxon>Bacteroidota</taxon>
        <taxon>Flavobacteriia</taxon>
        <taxon>Flavobacteriales</taxon>
        <taxon>Flavobacteriaceae</taxon>
        <taxon>Flavobacterium</taxon>
    </lineage>
</organism>
<dbReference type="EMBL" id="FQWH01000001">
    <property type="protein sequence ID" value="SHG07305.1"/>
    <property type="molecule type" value="Genomic_DNA"/>
</dbReference>
<dbReference type="GO" id="GO:0051287">
    <property type="term" value="F:NAD binding"/>
    <property type="evidence" value="ECO:0007669"/>
    <property type="project" value="InterPro"/>
</dbReference>
<evidence type="ECO:0000313" key="7">
    <source>
        <dbReference type="EMBL" id="SHG07305.1"/>
    </source>
</evidence>
<dbReference type="Pfam" id="PF02826">
    <property type="entry name" value="2-Hacid_dh_C"/>
    <property type="match status" value="1"/>
</dbReference>
<keyword evidence="3" id="KW-0520">NAD</keyword>
<dbReference type="AlphaFoldDB" id="A0A1M5GUP4"/>
<evidence type="ECO:0000313" key="8">
    <source>
        <dbReference type="Proteomes" id="UP000184112"/>
    </source>
</evidence>
<reference evidence="7 8" key="1">
    <citation type="submission" date="2016-11" db="EMBL/GenBank/DDBJ databases">
        <authorList>
            <person name="Jaros S."/>
            <person name="Januszkiewicz K."/>
            <person name="Wedrychowicz H."/>
        </authorList>
    </citation>
    <scope>NUCLEOTIDE SEQUENCE [LARGE SCALE GENOMIC DNA]</scope>
    <source>
        <strain evidence="7 8">DSM 6792</strain>
    </source>
</reference>
<evidence type="ECO:0000256" key="4">
    <source>
        <dbReference type="RuleBase" id="RU003719"/>
    </source>
</evidence>
<comment type="similarity">
    <text evidence="1 4">Belongs to the D-isomer specific 2-hydroxyacid dehydrogenase family.</text>
</comment>
<feature type="domain" description="D-isomer specific 2-hydroxyacid dehydrogenase NAD-binding" evidence="6">
    <location>
        <begin position="111"/>
        <end position="285"/>
    </location>
</feature>
<dbReference type="RefSeq" id="WP_073408076.1">
    <property type="nucleotide sequence ID" value="NZ_FQWH01000001.1"/>
</dbReference>
<dbReference type="InterPro" id="IPR006139">
    <property type="entry name" value="D-isomer_2_OHA_DH_cat_dom"/>
</dbReference>
<protein>
    <submittedName>
        <fullName evidence="7">D-3-phosphoglycerate dehydrogenase</fullName>
    </submittedName>
</protein>
<accession>A0A1M5GUP4</accession>
<gene>
    <name evidence="7" type="ORF">SAMN05444388_101569</name>
</gene>
<dbReference type="PANTHER" id="PTHR42789">
    <property type="entry name" value="D-ISOMER SPECIFIC 2-HYDROXYACID DEHYDROGENASE FAMILY PROTEIN (AFU_ORTHOLOGUE AFUA_6G10090)"/>
    <property type="match status" value="1"/>
</dbReference>
<dbReference type="GO" id="GO:0016616">
    <property type="term" value="F:oxidoreductase activity, acting on the CH-OH group of donors, NAD or NADP as acceptor"/>
    <property type="evidence" value="ECO:0007669"/>
    <property type="project" value="InterPro"/>
</dbReference>
<sequence length="321" mass="35855">MKITILDDYQNAVEKLEAFKILKGLDVTILNYTEKNTSKLADLLQDSEILVLIRERTEITEELLSKLPKLKLISQTGKKSNHLDINACTKYKVAVAEGIGSPVAPSELAWALILNTVRKIPQAIQGMKDGKWQTNIGSTIRGKKIGIWGYGKIGQQIAKYAQVFGANVLVWGSEASRNQAVLDGFEKAASKEEFFSTNDIITLHLRLNEQTFGIVKETDLSLMKSDAALINTARAELIEKGALLKSLKNDRPGFAGLDVYEEEPIYDADYELLKMPNVVCTPHIGYVEKNSYELYFEKAFENVINYINRNPTNIANPEALL</sequence>
<keyword evidence="2 4" id="KW-0560">Oxidoreductase</keyword>
<dbReference type="InterPro" id="IPR036291">
    <property type="entry name" value="NAD(P)-bd_dom_sf"/>
</dbReference>
<feature type="domain" description="D-isomer specific 2-hydroxyacid dehydrogenase catalytic" evidence="5">
    <location>
        <begin position="12"/>
        <end position="313"/>
    </location>
</feature>
<dbReference type="SUPFAM" id="SSF52283">
    <property type="entry name" value="Formate/glycerate dehydrogenase catalytic domain-like"/>
    <property type="match status" value="1"/>
</dbReference>
<evidence type="ECO:0000256" key="1">
    <source>
        <dbReference type="ARBA" id="ARBA00005854"/>
    </source>
</evidence>
<evidence type="ECO:0000259" key="5">
    <source>
        <dbReference type="Pfam" id="PF00389"/>
    </source>
</evidence>
<dbReference type="CDD" id="cd12169">
    <property type="entry name" value="PGDH_like_1"/>
    <property type="match status" value="1"/>
</dbReference>
<dbReference type="InterPro" id="IPR006140">
    <property type="entry name" value="D-isomer_DH_NAD-bd"/>
</dbReference>
<name>A0A1M5GUP4_FLAJO</name>
<dbReference type="Pfam" id="PF00389">
    <property type="entry name" value="2-Hacid_dh"/>
    <property type="match status" value="1"/>
</dbReference>
<dbReference type="PANTHER" id="PTHR42789:SF1">
    <property type="entry name" value="D-ISOMER SPECIFIC 2-HYDROXYACID DEHYDROGENASE FAMILY PROTEIN (AFU_ORTHOLOGUE AFUA_6G10090)"/>
    <property type="match status" value="1"/>
</dbReference>
<dbReference type="InterPro" id="IPR050857">
    <property type="entry name" value="D-2-hydroxyacid_DH"/>
</dbReference>